<dbReference type="GeneID" id="20805580"/>
<dbReference type="PANTHER" id="PTHR11219">
    <property type="entry name" value="TENEURIN AND N-ACETYLGLUCOSAMINE-1-PHOSPHODIESTER ALPHA-N-ACETYLGLUCOSAMINIDASE"/>
    <property type="match status" value="1"/>
</dbReference>
<dbReference type="PANTHER" id="PTHR11219:SF69">
    <property type="entry name" value="TENEURIN-A"/>
    <property type="match status" value="1"/>
</dbReference>
<keyword evidence="2" id="KW-0677">Repeat</keyword>
<keyword evidence="5" id="KW-0732">Signal</keyword>
<dbReference type="PROSITE" id="PS00022">
    <property type="entry name" value="EGF_1"/>
    <property type="match status" value="2"/>
</dbReference>
<proteinExistence type="predicted"/>
<name>W4GZJ4_APHAT</name>
<feature type="disulfide bond" evidence="4">
    <location>
        <begin position="610"/>
        <end position="620"/>
    </location>
</feature>
<dbReference type="InterPro" id="IPR051216">
    <property type="entry name" value="Teneurin"/>
</dbReference>
<dbReference type="Pfam" id="PF23106">
    <property type="entry name" value="EGF_Teneurin"/>
    <property type="match status" value="1"/>
</dbReference>
<gene>
    <name evidence="7" type="ORF">H257_03584</name>
</gene>
<dbReference type="OrthoDB" id="18487at2759"/>
<evidence type="ECO:0000259" key="6">
    <source>
        <dbReference type="PROSITE" id="PS50026"/>
    </source>
</evidence>
<evidence type="ECO:0000256" key="2">
    <source>
        <dbReference type="ARBA" id="ARBA00022737"/>
    </source>
</evidence>
<reference evidence="7" key="1">
    <citation type="submission" date="2013-12" db="EMBL/GenBank/DDBJ databases">
        <title>The Genome Sequence of Aphanomyces astaci APO3.</title>
        <authorList>
            <consortium name="The Broad Institute Genomics Platform"/>
            <person name="Russ C."/>
            <person name="Tyler B."/>
            <person name="van West P."/>
            <person name="Dieguez-Uribeondo J."/>
            <person name="Young S.K."/>
            <person name="Zeng Q."/>
            <person name="Gargeya S."/>
            <person name="Fitzgerald M."/>
            <person name="Abouelleil A."/>
            <person name="Alvarado L."/>
            <person name="Chapman S.B."/>
            <person name="Gainer-Dewar J."/>
            <person name="Goldberg J."/>
            <person name="Griggs A."/>
            <person name="Gujja S."/>
            <person name="Hansen M."/>
            <person name="Howarth C."/>
            <person name="Imamovic A."/>
            <person name="Ireland A."/>
            <person name="Larimer J."/>
            <person name="McCowan C."/>
            <person name="Murphy C."/>
            <person name="Pearson M."/>
            <person name="Poon T.W."/>
            <person name="Priest M."/>
            <person name="Roberts A."/>
            <person name="Saif S."/>
            <person name="Shea T."/>
            <person name="Sykes S."/>
            <person name="Wortman J."/>
            <person name="Nusbaum C."/>
            <person name="Birren B."/>
        </authorList>
    </citation>
    <scope>NUCLEOTIDE SEQUENCE [LARGE SCALE GENOMIC DNA]</scope>
    <source>
        <strain evidence="7">APO3</strain>
    </source>
</reference>
<evidence type="ECO:0000256" key="3">
    <source>
        <dbReference type="ARBA" id="ARBA00023157"/>
    </source>
</evidence>
<feature type="chain" id="PRO_5004842759" description="EGF-like domain-containing protein" evidence="5">
    <location>
        <begin position="20"/>
        <end position="660"/>
    </location>
</feature>
<dbReference type="InterPro" id="IPR000742">
    <property type="entry name" value="EGF"/>
</dbReference>
<dbReference type="VEuPathDB" id="FungiDB:H257_03584"/>
<feature type="disulfide bond" evidence="4">
    <location>
        <begin position="629"/>
        <end position="638"/>
    </location>
</feature>
<keyword evidence="1 4" id="KW-0245">EGF-like domain</keyword>
<feature type="disulfide bond" evidence="4">
    <location>
        <begin position="491"/>
        <end position="500"/>
    </location>
</feature>
<evidence type="ECO:0000256" key="4">
    <source>
        <dbReference type="PROSITE-ProRule" id="PRU00076"/>
    </source>
</evidence>
<dbReference type="PROSITE" id="PS50026">
    <property type="entry name" value="EGF_3"/>
    <property type="match status" value="2"/>
</dbReference>
<evidence type="ECO:0000313" key="7">
    <source>
        <dbReference type="EMBL" id="ETV84348.1"/>
    </source>
</evidence>
<dbReference type="Gene3D" id="2.10.25.10">
    <property type="entry name" value="Laminin"/>
    <property type="match status" value="1"/>
</dbReference>
<comment type="caution">
    <text evidence="4">Lacks conserved residue(s) required for the propagation of feature annotation.</text>
</comment>
<sequence>MRWSWTLMFLMLWVHSVAASTATMALQSMVAGAQTLVDVALTTTVAIPVGGSIRVTFPSGFMVTPTAITSPVGLDAASSLSMLGTVPKITIAATAVAAGTVSFTLNGVFNPGVGATSPFDVSTYNATGFLLESATVPAKVITANDALIASVSSNSTAGANRPWQVTVTSAVTLPAGSIMRVTFPARYVVQSVGVLDTTGFGATTYSSWTSGNDVNLGVATFPLVPGTYKYTLQGITNPGSSCNQFYDEACVTAWENLVVSTLDVNGNTFQSMSVPATPIIKSNLRFARVRTALTTPNTVTSAYVLFNTMTVIPVGGHIVVTFPTGFTLSPAGTVMFNNGINSMSTATISGLTVQVTVASSSVAIQNGVKFTLSGVTTPPLHTSGSYQVQTTDSLNNVLEESANIGGVGCRFLNDCSGHGDCTLMSSTCTCHPGFGASSDVAEYKAPDCSVRTCPSDLAWSDIPSSASLAHQTVLECSGRGLCNRTSGTCLCVPGYEGNACQRTSCPNNCSGHGRCLSVSDWSASTSALPLSTPTTYSQWDANRIYGCVCDSSWPVGLGAGDTRVAEWFGADCSLRHCPSGDDPLTPQDETDCSGVPAPGGVGVGAAGNKCFVECSNRGVCFFQVGRCRCASGFSGSACHKQNVLSENKPLSIVEVVLGGW</sequence>
<keyword evidence="3 4" id="KW-1015">Disulfide bond</keyword>
<dbReference type="STRING" id="112090.W4GZJ4"/>
<accession>W4GZJ4</accession>
<dbReference type="EMBL" id="KI913119">
    <property type="protein sequence ID" value="ETV84348.1"/>
    <property type="molecule type" value="Genomic_DNA"/>
</dbReference>
<feature type="domain" description="EGF-like" evidence="6">
    <location>
        <begin position="472"/>
        <end position="501"/>
    </location>
</feature>
<dbReference type="SMART" id="SM00181">
    <property type="entry name" value="EGF"/>
    <property type="match status" value="3"/>
</dbReference>
<dbReference type="RefSeq" id="XP_009826040.1">
    <property type="nucleotide sequence ID" value="XM_009827738.1"/>
</dbReference>
<feature type="domain" description="EGF-like" evidence="6">
    <location>
        <begin position="606"/>
        <end position="639"/>
    </location>
</feature>
<protein>
    <recommendedName>
        <fullName evidence="6">EGF-like domain-containing protein</fullName>
    </recommendedName>
</protein>
<dbReference type="AlphaFoldDB" id="W4GZJ4"/>
<evidence type="ECO:0000256" key="5">
    <source>
        <dbReference type="SAM" id="SignalP"/>
    </source>
</evidence>
<organism evidence="7">
    <name type="scientific">Aphanomyces astaci</name>
    <name type="common">Crayfish plague agent</name>
    <dbReference type="NCBI Taxonomy" id="112090"/>
    <lineage>
        <taxon>Eukaryota</taxon>
        <taxon>Sar</taxon>
        <taxon>Stramenopiles</taxon>
        <taxon>Oomycota</taxon>
        <taxon>Saprolegniomycetes</taxon>
        <taxon>Saprolegniales</taxon>
        <taxon>Verrucalvaceae</taxon>
        <taxon>Aphanomyces</taxon>
    </lineage>
</organism>
<evidence type="ECO:0000256" key="1">
    <source>
        <dbReference type="ARBA" id="ARBA00022536"/>
    </source>
</evidence>
<feature type="signal peptide" evidence="5">
    <location>
        <begin position="1"/>
        <end position="19"/>
    </location>
</feature>
<dbReference type="PROSITE" id="PS01186">
    <property type="entry name" value="EGF_2"/>
    <property type="match status" value="2"/>
</dbReference>